<evidence type="ECO:0000256" key="6">
    <source>
        <dbReference type="ARBA" id="ARBA00023015"/>
    </source>
</evidence>
<dbReference type="Proteomes" id="UP001140949">
    <property type="component" value="Unassembled WGS sequence"/>
</dbReference>
<evidence type="ECO:0000256" key="4">
    <source>
        <dbReference type="ARBA" id="ARBA00022771"/>
    </source>
</evidence>
<comment type="subcellular location">
    <subcellularLocation>
        <location evidence="1">Nucleus</location>
        <location evidence="1">Nucleolus</location>
    </subcellularLocation>
</comment>
<keyword evidence="13" id="KW-1185">Reference proteome</keyword>
<evidence type="ECO:0000256" key="10">
    <source>
        <dbReference type="SAM" id="MobiDB-lite"/>
    </source>
</evidence>
<dbReference type="EMBL" id="JANAVB010011394">
    <property type="protein sequence ID" value="KAJ6837583.1"/>
    <property type="molecule type" value="Genomic_DNA"/>
</dbReference>
<evidence type="ECO:0000259" key="11">
    <source>
        <dbReference type="Pfam" id="PF20644"/>
    </source>
</evidence>
<keyword evidence="4" id="KW-0863">Zinc-finger</keyword>
<gene>
    <name evidence="12" type="ORF">M6B38_119630</name>
</gene>
<evidence type="ECO:0000256" key="9">
    <source>
        <dbReference type="ARBA" id="ARBA00023242"/>
    </source>
</evidence>
<reference evidence="12" key="1">
    <citation type="journal article" date="2023" name="GigaByte">
        <title>Genome assembly of the bearded iris, Iris pallida Lam.</title>
        <authorList>
            <person name="Bruccoleri R.E."/>
            <person name="Oakeley E.J."/>
            <person name="Faust A.M.E."/>
            <person name="Altorfer M."/>
            <person name="Dessus-Babus S."/>
            <person name="Burckhardt D."/>
            <person name="Oertli M."/>
            <person name="Naumann U."/>
            <person name="Petersen F."/>
            <person name="Wong J."/>
        </authorList>
    </citation>
    <scope>NUCLEOTIDE SEQUENCE</scope>
    <source>
        <strain evidence="12">GSM-AAB239-AS_SAM_17_03QT</strain>
    </source>
</reference>
<evidence type="ECO:0000256" key="5">
    <source>
        <dbReference type="ARBA" id="ARBA00022833"/>
    </source>
</evidence>
<dbReference type="PANTHER" id="PTHR31576">
    <property type="entry name" value="TATA BOX-BINDING PROTEIN-ASSOCIATED FACTOR RNA POLYMERASE I SUBUNIT B"/>
    <property type="match status" value="1"/>
</dbReference>
<dbReference type="PANTHER" id="PTHR31576:SF2">
    <property type="entry name" value="TATA BOX-BINDING PROTEIN-ASSOCIATED FACTOR RNA POLYMERASE I SUBUNIT B"/>
    <property type="match status" value="1"/>
</dbReference>
<dbReference type="InterPro" id="IPR033599">
    <property type="entry name" value="TAF1B/Rrn7"/>
</dbReference>
<keyword evidence="9" id="KW-0539">Nucleus</keyword>
<dbReference type="Pfam" id="PF20644">
    <property type="entry name" value="Rrn7_cyclin_N"/>
    <property type="match status" value="1"/>
</dbReference>
<keyword evidence="8" id="KW-0804">Transcription</keyword>
<dbReference type="GO" id="GO:0070860">
    <property type="term" value="C:RNA polymerase I core factor complex"/>
    <property type="evidence" value="ECO:0007669"/>
    <property type="project" value="InterPro"/>
</dbReference>
<comment type="similarity">
    <text evidence="2">Belongs to the RRN7/TAF1B family.</text>
</comment>
<dbReference type="AlphaFoldDB" id="A0AAX6H9S2"/>
<reference evidence="12" key="2">
    <citation type="submission" date="2023-04" db="EMBL/GenBank/DDBJ databases">
        <authorList>
            <person name="Bruccoleri R.E."/>
            <person name="Oakeley E.J."/>
            <person name="Faust A.-M."/>
            <person name="Dessus-Babus S."/>
            <person name="Altorfer M."/>
            <person name="Burckhardt D."/>
            <person name="Oertli M."/>
            <person name="Naumann U."/>
            <person name="Petersen F."/>
            <person name="Wong J."/>
        </authorList>
    </citation>
    <scope>NUCLEOTIDE SEQUENCE</scope>
    <source>
        <strain evidence="12">GSM-AAB239-AS_SAM_17_03QT</strain>
        <tissue evidence="12">Leaf</tissue>
    </source>
</reference>
<accession>A0AAX6H9S2</accession>
<sequence>MEEEEEEPSSPSRRRLYCDCCGDRQDFDDGDDGFFYCSACGSQSQDLIVTQIAHEDLNPEGADIYNLYLTRSKPRNPNPNPNPAISRRDLIRALTGGVDSDEDVRSGAAFGFYDDGAEEPRDFGSGPGAGVEGEALAEGIQTRYLEGLQVMLESQCEALVERFGVSPVVVRVGPAVWLRYVAATGVFADGWADRVVTQSEAQNKKPRKLRYRSKYRSEPHNSGGQRVIYIWLRALRKAVPLYTTLAISFLVCHIAREPILPTDIFKWALEGTLPYLVSFLDMDKFLGNPSDACPFNSRSLFRPRGILQADQLEAVAAKIAQTIGLRLPSVNFYAIARRYLKDLCLPVDKILPHACHLYMWSIPPDLWLSSSFGLPTRVCVMSILMVTIRILYNINGQGTWEMSQSVLGKSAPNSHGAHIHSTNISSTTMNGCGIGDHPDASGAKAANWFSHFHTSNYNAVEVLEILGATYDKINTTYDYSKDLPSYLKYCKDIIFAGSTTSYEEENIIERLWDMYEKKEKASTCSPLDPKEENNNGGFDNAPSIPKEPPVESSPIAGNFALEKMQLDMEENGFQYLPARVQQIDGYLHYKRQRIDGGLVYVAHADYYILLRSCAKVAHIGAQNMHQGVLKLERRLDWLEQQIVCVVPRPARCLMMDGWFDEALLDLGFF</sequence>
<evidence type="ECO:0000256" key="7">
    <source>
        <dbReference type="ARBA" id="ARBA00023125"/>
    </source>
</evidence>
<dbReference type="GO" id="GO:0008270">
    <property type="term" value="F:zinc ion binding"/>
    <property type="evidence" value="ECO:0007669"/>
    <property type="project" value="UniProtKB-KW"/>
</dbReference>
<dbReference type="GO" id="GO:0042790">
    <property type="term" value="P:nucleolar large rRNA transcription by RNA polymerase I"/>
    <property type="evidence" value="ECO:0007669"/>
    <property type="project" value="TreeGrafter"/>
</dbReference>
<evidence type="ECO:0000256" key="3">
    <source>
        <dbReference type="ARBA" id="ARBA00022723"/>
    </source>
</evidence>
<keyword evidence="5" id="KW-0862">Zinc</keyword>
<evidence type="ECO:0000313" key="12">
    <source>
        <dbReference type="EMBL" id="KAJ6837583.1"/>
    </source>
</evidence>
<evidence type="ECO:0000313" key="13">
    <source>
        <dbReference type="Proteomes" id="UP001140949"/>
    </source>
</evidence>
<evidence type="ECO:0000256" key="8">
    <source>
        <dbReference type="ARBA" id="ARBA00023163"/>
    </source>
</evidence>
<keyword evidence="7" id="KW-0238">DNA-binding</keyword>
<feature type="domain" description="Rrn7/TAF1B N-terminal cyclin" evidence="11">
    <location>
        <begin position="148"/>
        <end position="277"/>
    </location>
</feature>
<dbReference type="GO" id="GO:0001164">
    <property type="term" value="F:RNA polymerase I core promoter sequence-specific DNA binding"/>
    <property type="evidence" value="ECO:0007669"/>
    <property type="project" value="InterPro"/>
</dbReference>
<proteinExistence type="inferred from homology"/>
<evidence type="ECO:0000256" key="1">
    <source>
        <dbReference type="ARBA" id="ARBA00004604"/>
    </source>
</evidence>
<organism evidence="12 13">
    <name type="scientific">Iris pallida</name>
    <name type="common">Sweet iris</name>
    <dbReference type="NCBI Taxonomy" id="29817"/>
    <lineage>
        <taxon>Eukaryota</taxon>
        <taxon>Viridiplantae</taxon>
        <taxon>Streptophyta</taxon>
        <taxon>Embryophyta</taxon>
        <taxon>Tracheophyta</taxon>
        <taxon>Spermatophyta</taxon>
        <taxon>Magnoliopsida</taxon>
        <taxon>Liliopsida</taxon>
        <taxon>Asparagales</taxon>
        <taxon>Iridaceae</taxon>
        <taxon>Iridoideae</taxon>
        <taxon>Irideae</taxon>
        <taxon>Iris</taxon>
    </lineage>
</organism>
<dbReference type="InterPro" id="IPR048540">
    <property type="entry name" value="Rrn7_cyclin_N"/>
</dbReference>
<keyword evidence="6" id="KW-0805">Transcription regulation</keyword>
<evidence type="ECO:0000256" key="2">
    <source>
        <dbReference type="ARBA" id="ARBA00006899"/>
    </source>
</evidence>
<protein>
    <submittedName>
        <fullName evidence="12">TATA box-binding protein-associated factor RNA polymerase I subunit B-like</fullName>
    </submittedName>
</protein>
<name>A0AAX6H9S2_IRIPA</name>
<feature type="region of interest" description="Disordered" evidence="10">
    <location>
        <begin position="523"/>
        <end position="549"/>
    </location>
</feature>
<keyword evidence="3" id="KW-0479">Metal-binding</keyword>
<comment type="caution">
    <text evidence="12">The sequence shown here is derived from an EMBL/GenBank/DDBJ whole genome shotgun (WGS) entry which is preliminary data.</text>
</comment>